<organism evidence="2 3">
    <name type="scientific">Muriicola marianensis</name>
    <dbReference type="NCBI Taxonomy" id="1324801"/>
    <lineage>
        <taxon>Bacteria</taxon>
        <taxon>Pseudomonadati</taxon>
        <taxon>Bacteroidota</taxon>
        <taxon>Flavobacteriia</taxon>
        <taxon>Flavobacteriales</taxon>
        <taxon>Flavobacteriaceae</taxon>
        <taxon>Muriicola</taxon>
    </lineage>
</organism>
<evidence type="ECO:0000259" key="1">
    <source>
        <dbReference type="Pfam" id="PF01636"/>
    </source>
</evidence>
<evidence type="ECO:0000313" key="2">
    <source>
        <dbReference type="EMBL" id="GGD47478.1"/>
    </source>
</evidence>
<comment type="caution">
    <text evidence="2">The sequence shown here is derived from an EMBL/GenBank/DDBJ whole genome shotgun (WGS) entry which is preliminary data.</text>
</comment>
<name>A0ABQ1QWI8_9FLAO</name>
<dbReference type="InterPro" id="IPR011009">
    <property type="entry name" value="Kinase-like_dom_sf"/>
</dbReference>
<dbReference type="RefSeq" id="WP_188369851.1">
    <property type="nucleotide sequence ID" value="NZ_BMFH01000001.1"/>
</dbReference>
<keyword evidence="3" id="KW-1185">Reference proteome</keyword>
<protein>
    <submittedName>
        <fullName evidence="2">Mucin desulfatase</fullName>
    </submittedName>
</protein>
<sequence length="350" mass="39964">MGGITPKMALDHFVIERKTYGVKPLSTGYINDTYTIFDGHVPVFLLQRVNEKVFHDIPGLMENLEAVLPALKGMGYHPVSFYYTKARHPYYCDKNGQYWRLMSFVPNGVSYDFTTDPDIAFESGRILGIFHRLTEKIATKSIKEILVGFHHLSKREGEFKMAVENASEERKQKAREEISFANDLLEKLHGNRPIDLPLRICHNDTKLNNFLFDSKTGKGLCLVDLDTVMPGYLHYDLGDAIRILANPNPEDERDLEKITFDLHMVKTFLEGIRESGLELSESERLAIPYGAILMPFLHGIRALTDYLQHDRYYRVTYPQENLNRARSLFAVALKASENSAALAGIVKEVF</sequence>
<dbReference type="PANTHER" id="PTHR21064:SF5">
    <property type="entry name" value="SLR1880 PROTEIN"/>
    <property type="match status" value="1"/>
</dbReference>
<feature type="domain" description="Aminoglycoside phosphotransferase" evidence="1">
    <location>
        <begin position="22"/>
        <end position="250"/>
    </location>
</feature>
<dbReference type="PANTHER" id="PTHR21064">
    <property type="entry name" value="AMINOGLYCOSIDE PHOSPHOTRANSFERASE DOMAIN-CONTAINING PROTEIN-RELATED"/>
    <property type="match status" value="1"/>
</dbReference>
<proteinExistence type="predicted"/>
<dbReference type="Pfam" id="PF01636">
    <property type="entry name" value="APH"/>
    <property type="match status" value="1"/>
</dbReference>
<dbReference type="InterPro" id="IPR002575">
    <property type="entry name" value="Aminoglycoside_PTrfase"/>
</dbReference>
<dbReference type="Proteomes" id="UP000625780">
    <property type="component" value="Unassembled WGS sequence"/>
</dbReference>
<accession>A0ABQ1QWI8</accession>
<dbReference type="SUPFAM" id="SSF56112">
    <property type="entry name" value="Protein kinase-like (PK-like)"/>
    <property type="match status" value="1"/>
</dbReference>
<gene>
    <name evidence="2" type="ORF">GCM10011361_12800</name>
</gene>
<dbReference type="InterPro" id="IPR050249">
    <property type="entry name" value="Pseudomonas-type_ThrB"/>
</dbReference>
<dbReference type="EMBL" id="BMFH01000001">
    <property type="protein sequence ID" value="GGD47478.1"/>
    <property type="molecule type" value="Genomic_DNA"/>
</dbReference>
<reference evidence="3" key="1">
    <citation type="journal article" date="2019" name="Int. J. Syst. Evol. Microbiol.">
        <title>The Global Catalogue of Microorganisms (GCM) 10K type strain sequencing project: providing services to taxonomists for standard genome sequencing and annotation.</title>
        <authorList>
            <consortium name="The Broad Institute Genomics Platform"/>
            <consortium name="The Broad Institute Genome Sequencing Center for Infectious Disease"/>
            <person name="Wu L."/>
            <person name="Ma J."/>
        </authorList>
    </citation>
    <scope>NUCLEOTIDE SEQUENCE [LARGE SCALE GENOMIC DNA]</scope>
    <source>
        <strain evidence="3">CGMCC 1.12606</strain>
    </source>
</reference>
<evidence type="ECO:0000313" key="3">
    <source>
        <dbReference type="Proteomes" id="UP000625780"/>
    </source>
</evidence>
<dbReference type="Gene3D" id="3.90.1200.10">
    <property type="match status" value="1"/>
</dbReference>